<name>A0A645JAC2_9ZZZZ</name>
<evidence type="ECO:0000313" key="1">
    <source>
        <dbReference type="EMBL" id="MPN60561.1"/>
    </source>
</evidence>
<protein>
    <submittedName>
        <fullName evidence="1">Uncharacterized protein</fullName>
    </submittedName>
</protein>
<proteinExistence type="predicted"/>
<gene>
    <name evidence="1" type="ORF">SDC9_208290</name>
</gene>
<sequence length="131" mass="14362">MKTCRRGGHRSFLSGIHRLISALIGKAVFAFDIGRQRHMTELHEKSFIKHLVETDGPGPIGVFLGYPAGTAVALFGVAEGIVLADMLLLGLGDHHIPTVVEILFQEEKFHPAACIAYSKYPCFAHFAVVYD</sequence>
<dbReference type="EMBL" id="VSSQ01135994">
    <property type="protein sequence ID" value="MPN60561.1"/>
    <property type="molecule type" value="Genomic_DNA"/>
</dbReference>
<comment type="caution">
    <text evidence="1">The sequence shown here is derived from an EMBL/GenBank/DDBJ whole genome shotgun (WGS) entry which is preliminary data.</text>
</comment>
<reference evidence="1" key="1">
    <citation type="submission" date="2019-08" db="EMBL/GenBank/DDBJ databases">
        <authorList>
            <person name="Kucharzyk K."/>
            <person name="Murdoch R.W."/>
            <person name="Higgins S."/>
            <person name="Loffler F."/>
        </authorList>
    </citation>
    <scope>NUCLEOTIDE SEQUENCE</scope>
</reference>
<organism evidence="1">
    <name type="scientific">bioreactor metagenome</name>
    <dbReference type="NCBI Taxonomy" id="1076179"/>
    <lineage>
        <taxon>unclassified sequences</taxon>
        <taxon>metagenomes</taxon>
        <taxon>ecological metagenomes</taxon>
    </lineage>
</organism>
<dbReference type="AlphaFoldDB" id="A0A645JAC2"/>
<accession>A0A645JAC2</accession>